<name>A0A0A9DV64_ARUDO</name>
<proteinExistence type="predicted"/>
<dbReference type="AlphaFoldDB" id="A0A0A9DV64"/>
<accession>A0A0A9DV64</accession>
<reference evidence="1" key="1">
    <citation type="submission" date="2014-09" db="EMBL/GenBank/DDBJ databases">
        <authorList>
            <person name="Magalhaes I.L.F."/>
            <person name="Oliveira U."/>
            <person name="Santos F.R."/>
            <person name="Vidigal T.H.D.A."/>
            <person name="Brescovit A.D."/>
            <person name="Santos A.J."/>
        </authorList>
    </citation>
    <scope>NUCLEOTIDE SEQUENCE</scope>
    <source>
        <tissue evidence="1">Shoot tissue taken approximately 20 cm above the soil surface</tissue>
    </source>
</reference>
<dbReference type="EMBL" id="GBRH01210263">
    <property type="protein sequence ID" value="JAD87632.1"/>
    <property type="molecule type" value="Transcribed_RNA"/>
</dbReference>
<organism evidence="1">
    <name type="scientific">Arundo donax</name>
    <name type="common">Giant reed</name>
    <name type="synonym">Donax arundinaceus</name>
    <dbReference type="NCBI Taxonomy" id="35708"/>
    <lineage>
        <taxon>Eukaryota</taxon>
        <taxon>Viridiplantae</taxon>
        <taxon>Streptophyta</taxon>
        <taxon>Embryophyta</taxon>
        <taxon>Tracheophyta</taxon>
        <taxon>Spermatophyta</taxon>
        <taxon>Magnoliopsida</taxon>
        <taxon>Liliopsida</taxon>
        <taxon>Poales</taxon>
        <taxon>Poaceae</taxon>
        <taxon>PACMAD clade</taxon>
        <taxon>Arundinoideae</taxon>
        <taxon>Arundineae</taxon>
        <taxon>Arundo</taxon>
    </lineage>
</organism>
<reference evidence="1" key="2">
    <citation type="journal article" date="2015" name="Data Brief">
        <title>Shoot transcriptome of the giant reed, Arundo donax.</title>
        <authorList>
            <person name="Barrero R.A."/>
            <person name="Guerrero F.D."/>
            <person name="Moolhuijzen P."/>
            <person name="Goolsby J.A."/>
            <person name="Tidwell J."/>
            <person name="Bellgard S.E."/>
            <person name="Bellgard M.I."/>
        </authorList>
    </citation>
    <scope>NUCLEOTIDE SEQUENCE</scope>
    <source>
        <tissue evidence="1">Shoot tissue taken approximately 20 cm above the soil surface</tissue>
    </source>
</reference>
<sequence length="70" mass="7947">MPLLHTQKDEHAHLTAKHQSSCTYQWQARVHFGKRTCSTMCPGKLYLHLYATVSGHLTPSVTQISTLLQK</sequence>
<evidence type="ECO:0000313" key="1">
    <source>
        <dbReference type="EMBL" id="JAD87632.1"/>
    </source>
</evidence>
<protein>
    <submittedName>
        <fullName evidence="1">Uncharacterized protein</fullName>
    </submittedName>
</protein>